<sequence>MPVFDQGYQHWSGTLSGHAWRWLAITRHGVRIAIANRWLKLALFVAWLPAIVLATAVCIWGLVEQQSELIQTILPMLGFLDRQMLLDPRAYRMEVWTLSYSYFMLTELRLAMVLILLVGPNLISQDLRYNALPLYLSRPLRRIDYFLGKWGVIVFFLGAVTIVPAVAAYVLGILFSLDAGIVKQTFPLLLASVGYGLIIAASAGTLILALSSLSRSSRYVAMFWLAAWIGTGVVSAVLQGIEHEGRRHAIRRHRHEDPTSFVEQELEAARTDWRPLVSYTLNLARVGEEMLGKSAAWEKVTSLRPGPERDIARLRTIDVQYPWTWSAGVLLAVFGVSAWTLNRSIKSLDRLK</sequence>
<keyword evidence="1" id="KW-0812">Transmembrane</keyword>
<organism evidence="2 3">
    <name type="scientific">Lacipirellula parvula</name>
    <dbReference type="NCBI Taxonomy" id="2650471"/>
    <lineage>
        <taxon>Bacteria</taxon>
        <taxon>Pseudomonadati</taxon>
        <taxon>Planctomycetota</taxon>
        <taxon>Planctomycetia</taxon>
        <taxon>Pirellulales</taxon>
        <taxon>Lacipirellulaceae</taxon>
        <taxon>Lacipirellula</taxon>
    </lineage>
</organism>
<feature type="transmembrane region" description="Helical" evidence="1">
    <location>
        <begin position="222"/>
        <end position="241"/>
    </location>
</feature>
<feature type="transmembrane region" description="Helical" evidence="1">
    <location>
        <begin position="189"/>
        <end position="210"/>
    </location>
</feature>
<feature type="transmembrane region" description="Helical" evidence="1">
    <location>
        <begin position="41"/>
        <end position="63"/>
    </location>
</feature>
<accession>A0A5K7XKE4</accession>
<proteinExistence type="predicted"/>
<keyword evidence="1" id="KW-0472">Membrane</keyword>
<reference evidence="3" key="1">
    <citation type="submission" date="2019-10" db="EMBL/GenBank/DDBJ databases">
        <title>Lacipirellula parvula gen. nov., sp. nov., representing a lineage of planctomycetes widespread in freshwater anoxic habitats, and description of the family Lacipirellulaceae.</title>
        <authorList>
            <person name="Dedysh S.N."/>
            <person name="Kulichevskaya I.S."/>
            <person name="Beletsky A.V."/>
            <person name="Rakitin A.L."/>
            <person name="Mardanov A.V."/>
            <person name="Ivanova A.A."/>
            <person name="Saltykova V.X."/>
            <person name="Rijpstra W.I.C."/>
            <person name="Sinninghe Damste J.S."/>
            <person name="Ravin N.V."/>
        </authorList>
    </citation>
    <scope>NUCLEOTIDE SEQUENCE [LARGE SCALE GENOMIC DNA]</scope>
    <source>
        <strain evidence="3">PX69</strain>
    </source>
</reference>
<dbReference type="RefSeq" id="WP_152100964.1">
    <property type="nucleotide sequence ID" value="NZ_AP021861.1"/>
</dbReference>
<protein>
    <recommendedName>
        <fullName evidence="4">ABC-2 family transporter protein</fullName>
    </recommendedName>
</protein>
<evidence type="ECO:0000313" key="3">
    <source>
        <dbReference type="Proteomes" id="UP000326837"/>
    </source>
</evidence>
<evidence type="ECO:0000256" key="1">
    <source>
        <dbReference type="SAM" id="Phobius"/>
    </source>
</evidence>
<keyword evidence="1" id="KW-1133">Transmembrane helix</keyword>
<evidence type="ECO:0008006" key="4">
    <source>
        <dbReference type="Google" id="ProtNLM"/>
    </source>
</evidence>
<gene>
    <name evidence="2" type="ORF">PLANPX_5233</name>
</gene>
<keyword evidence="3" id="KW-1185">Reference proteome</keyword>
<dbReference type="Proteomes" id="UP000326837">
    <property type="component" value="Chromosome"/>
</dbReference>
<dbReference type="EMBL" id="AP021861">
    <property type="protein sequence ID" value="BBO35621.1"/>
    <property type="molecule type" value="Genomic_DNA"/>
</dbReference>
<feature type="transmembrane region" description="Helical" evidence="1">
    <location>
        <begin position="100"/>
        <end position="119"/>
    </location>
</feature>
<dbReference type="AlphaFoldDB" id="A0A5K7XKE4"/>
<evidence type="ECO:0000313" key="2">
    <source>
        <dbReference type="EMBL" id="BBO35621.1"/>
    </source>
</evidence>
<feature type="transmembrane region" description="Helical" evidence="1">
    <location>
        <begin position="323"/>
        <end position="342"/>
    </location>
</feature>
<name>A0A5K7XKE4_9BACT</name>
<feature type="transmembrane region" description="Helical" evidence="1">
    <location>
        <begin position="150"/>
        <end position="177"/>
    </location>
</feature>
<dbReference type="KEGG" id="lpav:PLANPX_5233"/>